<evidence type="ECO:0000256" key="4">
    <source>
        <dbReference type="ARBA" id="ARBA00024746"/>
    </source>
</evidence>
<comment type="caution">
    <text evidence="9">The sequence shown here is derived from an EMBL/GenBank/DDBJ whole genome shotgun (WGS) entry which is preliminary data.</text>
</comment>
<dbReference type="RefSeq" id="WP_007022105.1">
    <property type="nucleotide sequence ID" value="NZ_CH724126.1"/>
</dbReference>
<evidence type="ECO:0000313" key="9">
    <source>
        <dbReference type="EMBL" id="EAR63087.1"/>
    </source>
</evidence>
<feature type="compositionally biased region" description="Polar residues" evidence="6">
    <location>
        <begin position="1"/>
        <end position="11"/>
    </location>
</feature>
<evidence type="ECO:0000313" key="10">
    <source>
        <dbReference type="Proteomes" id="UP000002171"/>
    </source>
</evidence>
<reference evidence="9 10" key="1">
    <citation type="submission" date="2006-02" db="EMBL/GenBank/DDBJ databases">
        <authorList>
            <person name="Pinhassi J."/>
            <person name="Pedros-Alio C."/>
            <person name="Ferriera S."/>
            <person name="Johnson J."/>
            <person name="Kravitz S."/>
            <person name="Halpern A."/>
            <person name="Remington K."/>
            <person name="Beeson K."/>
            <person name="Tran B."/>
            <person name="Rogers Y.-H."/>
            <person name="Friedman R."/>
            <person name="Venter J.C."/>
        </authorList>
    </citation>
    <scope>NUCLEOTIDE SEQUENCE [LARGE SCALE GENOMIC DNA]</scope>
    <source>
        <strain evidence="9 10">MED92</strain>
    </source>
</reference>
<proteinExistence type="inferred from homology"/>
<evidence type="ECO:0000259" key="7">
    <source>
        <dbReference type="Pfam" id="PF13860"/>
    </source>
</evidence>
<name>A0A7U8GT03_NEPCE</name>
<dbReference type="EMBL" id="AAOW01000001">
    <property type="protein sequence ID" value="EAR63087.1"/>
    <property type="molecule type" value="Genomic_DNA"/>
</dbReference>
<dbReference type="AlphaFoldDB" id="A0A7U8GT03"/>
<protein>
    <recommendedName>
        <fullName evidence="2 5">Basal-body rod modification protein FlgD</fullName>
    </recommendedName>
</protein>
<dbReference type="Pfam" id="PF03963">
    <property type="entry name" value="FlgD"/>
    <property type="match status" value="1"/>
</dbReference>
<dbReference type="Pfam" id="PF13860">
    <property type="entry name" value="FlgD_ig"/>
    <property type="match status" value="1"/>
</dbReference>
<dbReference type="Gene3D" id="2.60.40.4070">
    <property type="match status" value="1"/>
</dbReference>
<keyword evidence="3 5" id="KW-1005">Bacterial flagellum biogenesis</keyword>
<evidence type="ECO:0000256" key="3">
    <source>
        <dbReference type="ARBA" id="ARBA00022795"/>
    </source>
</evidence>
<feature type="region of interest" description="Disordered" evidence="6">
    <location>
        <begin position="1"/>
        <end position="35"/>
    </location>
</feature>
<organism evidence="9 10">
    <name type="scientific">Neptuniibacter caesariensis</name>
    <dbReference type="NCBI Taxonomy" id="207954"/>
    <lineage>
        <taxon>Bacteria</taxon>
        <taxon>Pseudomonadati</taxon>
        <taxon>Pseudomonadota</taxon>
        <taxon>Gammaproteobacteria</taxon>
        <taxon>Oceanospirillales</taxon>
        <taxon>Oceanospirillaceae</taxon>
        <taxon>Neptuniibacter</taxon>
    </lineage>
</organism>
<dbReference type="InterPro" id="IPR025963">
    <property type="entry name" value="FLgD_Tudor"/>
</dbReference>
<dbReference type="Proteomes" id="UP000002171">
    <property type="component" value="Unassembled WGS sequence"/>
</dbReference>
<gene>
    <name evidence="9" type="ORF">MED92_08206</name>
</gene>
<dbReference type="GO" id="GO:0044781">
    <property type="term" value="P:bacterial-type flagellum organization"/>
    <property type="evidence" value="ECO:0007669"/>
    <property type="project" value="UniProtKB-UniRule"/>
</dbReference>
<evidence type="ECO:0000256" key="1">
    <source>
        <dbReference type="ARBA" id="ARBA00010577"/>
    </source>
</evidence>
<feature type="domain" description="FlgD Tudor-like" evidence="8">
    <location>
        <begin position="93"/>
        <end position="231"/>
    </location>
</feature>
<evidence type="ECO:0000256" key="5">
    <source>
        <dbReference type="RuleBase" id="RU362076"/>
    </source>
</evidence>
<dbReference type="InterPro" id="IPR025965">
    <property type="entry name" value="FlgD/Vpr_Ig-like"/>
</dbReference>
<evidence type="ECO:0000256" key="6">
    <source>
        <dbReference type="SAM" id="MobiDB-lite"/>
    </source>
</evidence>
<dbReference type="OrthoDB" id="9785233at2"/>
<comment type="function">
    <text evidence="4 5">Required for flagellar hook formation. May act as a scaffolding protein.</text>
</comment>
<evidence type="ECO:0000259" key="8">
    <source>
        <dbReference type="Pfam" id="PF13861"/>
    </source>
</evidence>
<dbReference type="Gene3D" id="2.30.30.910">
    <property type="match status" value="1"/>
</dbReference>
<accession>A0A7U8GT03</accession>
<sequence length="235" mass="25418">MSDVNGVNQNIFDKINTQNQTKSTQSSSTSQSQEDSDMFMRLMIAQLQNQDPTSPADTNDFMQQIATMSQVESINNLTQTVQSTSQSMLASQAALQASSMVGQSVYIAGDTAEVGTVVNPYAKGSFNLDSSASEVRIKVYNSSGSLVDTMQLGAVSQGEHEFAWQMKFDEDGNPEQPAGDYTFVVERMDDGEYNAIDTNMAYRVNSVTLGENGIGMQVNTTAGTYDVSEVKQIGA</sequence>
<comment type="similarity">
    <text evidence="1 5">Belongs to the FlgD family.</text>
</comment>
<dbReference type="Pfam" id="PF13861">
    <property type="entry name" value="FLgD_tudor"/>
    <property type="match status" value="1"/>
</dbReference>
<feature type="compositionally biased region" description="Low complexity" evidence="6">
    <location>
        <begin position="16"/>
        <end position="33"/>
    </location>
</feature>
<dbReference type="InterPro" id="IPR005648">
    <property type="entry name" value="FlgD"/>
</dbReference>
<keyword evidence="10" id="KW-1185">Reference proteome</keyword>
<evidence type="ECO:0000256" key="2">
    <source>
        <dbReference type="ARBA" id="ARBA00016013"/>
    </source>
</evidence>
<feature type="domain" description="FlgD/Vpr Ig-like" evidence="7">
    <location>
        <begin position="123"/>
        <end position="189"/>
    </location>
</feature>